<dbReference type="InterPro" id="IPR018114">
    <property type="entry name" value="TRYPSIN_HIS"/>
</dbReference>
<feature type="domain" description="Peptidase S1" evidence="3">
    <location>
        <begin position="1"/>
        <end position="201"/>
    </location>
</feature>
<dbReference type="SUPFAM" id="SSF50494">
    <property type="entry name" value="Trypsin-like serine proteases"/>
    <property type="match status" value="1"/>
</dbReference>
<reference evidence="5" key="1">
    <citation type="submission" date="2025-08" db="UniProtKB">
        <authorList>
            <consortium name="RefSeq"/>
        </authorList>
    </citation>
    <scope>IDENTIFICATION</scope>
    <source>
        <strain evidence="5">Ishihara</strain>
        <tissue evidence="5">Whole body</tissue>
    </source>
</reference>
<name>A0A9J7E1U6_SPOLT</name>
<comment type="similarity">
    <text evidence="2">Belongs to the peptidase S1 family. CLIP subfamily.</text>
</comment>
<evidence type="ECO:0000313" key="4">
    <source>
        <dbReference type="Proteomes" id="UP000301870"/>
    </source>
</evidence>
<gene>
    <name evidence="5" type="primary">LOC111352947</name>
</gene>
<dbReference type="SMART" id="SM00020">
    <property type="entry name" value="Tryp_SPc"/>
    <property type="match status" value="1"/>
</dbReference>
<sequence length="206" mass="23237">MYLCGASVLNDRIALTAAHCIDSCIFTESIYSVTAGTNTLHEGFHSTIKALYYHKKYYDVGTGYDIALLRLTTQMPLSEFIKRVAITKKSPKHEEAQVVGWGLIQDYKPKRTTKYLYAIDQYVVGKTTCSEYLETIEEGSFCAESKTKTKYAACGDSGSALVLRGYIQIGIVSFKMPYLSNSIVVYTNTSFFSKWIRKHSKKLYCL</sequence>
<evidence type="ECO:0000256" key="1">
    <source>
        <dbReference type="ARBA" id="ARBA00023157"/>
    </source>
</evidence>
<dbReference type="GeneID" id="111352947"/>
<dbReference type="KEGG" id="sliu:111352947"/>
<dbReference type="Proteomes" id="UP000301870">
    <property type="component" value="Chromosome 16"/>
</dbReference>
<dbReference type="InterPro" id="IPR009003">
    <property type="entry name" value="Peptidase_S1_PA"/>
</dbReference>
<dbReference type="GO" id="GO:0006508">
    <property type="term" value="P:proteolysis"/>
    <property type="evidence" value="ECO:0007669"/>
    <property type="project" value="InterPro"/>
</dbReference>
<evidence type="ECO:0000256" key="2">
    <source>
        <dbReference type="ARBA" id="ARBA00024195"/>
    </source>
</evidence>
<dbReference type="InterPro" id="IPR001254">
    <property type="entry name" value="Trypsin_dom"/>
</dbReference>
<dbReference type="PROSITE" id="PS00134">
    <property type="entry name" value="TRYPSIN_HIS"/>
    <property type="match status" value="1"/>
</dbReference>
<accession>A0A9J7E1U6</accession>
<dbReference type="PRINTS" id="PR00722">
    <property type="entry name" value="CHYMOTRYPSIN"/>
</dbReference>
<organism evidence="4 5">
    <name type="scientific">Spodoptera litura</name>
    <name type="common">Asian cotton leafworm</name>
    <dbReference type="NCBI Taxonomy" id="69820"/>
    <lineage>
        <taxon>Eukaryota</taxon>
        <taxon>Metazoa</taxon>
        <taxon>Ecdysozoa</taxon>
        <taxon>Arthropoda</taxon>
        <taxon>Hexapoda</taxon>
        <taxon>Insecta</taxon>
        <taxon>Pterygota</taxon>
        <taxon>Neoptera</taxon>
        <taxon>Endopterygota</taxon>
        <taxon>Lepidoptera</taxon>
        <taxon>Glossata</taxon>
        <taxon>Ditrysia</taxon>
        <taxon>Noctuoidea</taxon>
        <taxon>Noctuidae</taxon>
        <taxon>Amphipyrinae</taxon>
        <taxon>Spodoptera</taxon>
    </lineage>
</organism>
<dbReference type="Pfam" id="PF00089">
    <property type="entry name" value="Trypsin"/>
    <property type="match status" value="1"/>
</dbReference>
<dbReference type="PROSITE" id="PS50240">
    <property type="entry name" value="TRYPSIN_DOM"/>
    <property type="match status" value="1"/>
</dbReference>
<dbReference type="InterPro" id="IPR051487">
    <property type="entry name" value="Ser/Thr_Proteases_Immune/Dev"/>
</dbReference>
<dbReference type="Gene3D" id="2.40.10.10">
    <property type="entry name" value="Trypsin-like serine proteases"/>
    <property type="match status" value="1"/>
</dbReference>
<dbReference type="PANTHER" id="PTHR24256">
    <property type="entry name" value="TRYPTASE-RELATED"/>
    <property type="match status" value="1"/>
</dbReference>
<dbReference type="InterPro" id="IPR043504">
    <property type="entry name" value="Peptidase_S1_PA_chymotrypsin"/>
</dbReference>
<dbReference type="InterPro" id="IPR001314">
    <property type="entry name" value="Peptidase_S1A"/>
</dbReference>
<protein>
    <submittedName>
        <fullName evidence="5">Chymotrypsin-1-like</fullName>
    </submittedName>
</protein>
<dbReference type="CDD" id="cd00190">
    <property type="entry name" value="Tryp_SPc"/>
    <property type="match status" value="1"/>
</dbReference>
<keyword evidence="4" id="KW-1185">Reference proteome</keyword>
<evidence type="ECO:0000259" key="3">
    <source>
        <dbReference type="PROSITE" id="PS50240"/>
    </source>
</evidence>
<dbReference type="RefSeq" id="XP_022821438.1">
    <property type="nucleotide sequence ID" value="XM_022965670.1"/>
</dbReference>
<evidence type="ECO:0000313" key="5">
    <source>
        <dbReference type="RefSeq" id="XP_022821438.1"/>
    </source>
</evidence>
<dbReference type="GO" id="GO:0004252">
    <property type="term" value="F:serine-type endopeptidase activity"/>
    <property type="evidence" value="ECO:0007669"/>
    <property type="project" value="InterPro"/>
</dbReference>
<keyword evidence="1" id="KW-1015">Disulfide bond</keyword>
<dbReference type="AlphaFoldDB" id="A0A9J7E1U6"/>
<dbReference type="OrthoDB" id="6380398at2759"/>
<proteinExistence type="inferred from homology"/>